<dbReference type="Pfam" id="PF12729">
    <property type="entry name" value="4HB_MCP_1"/>
    <property type="match status" value="1"/>
</dbReference>
<accession>A0AAE9GF87</accession>
<proteinExistence type="predicted"/>
<dbReference type="InterPro" id="IPR003018">
    <property type="entry name" value="GAF"/>
</dbReference>
<dbReference type="Gene3D" id="3.30.450.40">
    <property type="match status" value="1"/>
</dbReference>
<dbReference type="CDD" id="cd17546">
    <property type="entry name" value="REC_hyHK_CKI1_RcsC-like"/>
    <property type="match status" value="1"/>
</dbReference>
<dbReference type="InterPro" id="IPR029016">
    <property type="entry name" value="GAF-like_dom_sf"/>
</dbReference>
<evidence type="ECO:0000256" key="8">
    <source>
        <dbReference type="SAM" id="Coils"/>
    </source>
</evidence>
<dbReference type="InterPro" id="IPR003661">
    <property type="entry name" value="HisK_dim/P_dom"/>
</dbReference>
<feature type="transmembrane region" description="Helical" evidence="9">
    <location>
        <begin position="6"/>
        <end position="29"/>
    </location>
</feature>
<feature type="transmembrane region" description="Helical" evidence="9">
    <location>
        <begin position="179"/>
        <end position="205"/>
    </location>
</feature>
<dbReference type="SUPFAM" id="SSF55874">
    <property type="entry name" value="ATPase domain of HSP90 chaperone/DNA topoisomerase II/histidine kinase"/>
    <property type="match status" value="1"/>
</dbReference>
<dbReference type="InterPro" id="IPR005467">
    <property type="entry name" value="His_kinase_dom"/>
</dbReference>
<name>A0AAE9GF87_9LEPT</name>
<evidence type="ECO:0000256" key="7">
    <source>
        <dbReference type="PROSITE-ProRule" id="PRU00169"/>
    </source>
</evidence>
<evidence type="ECO:0000256" key="6">
    <source>
        <dbReference type="ARBA" id="ARBA00023012"/>
    </source>
</evidence>
<dbReference type="CDD" id="cd00082">
    <property type="entry name" value="HisKA"/>
    <property type="match status" value="1"/>
</dbReference>
<feature type="modified residue" description="4-aspartylphosphate" evidence="7">
    <location>
        <position position="867"/>
    </location>
</feature>
<feature type="domain" description="Response regulatory" evidence="11">
    <location>
        <begin position="940"/>
        <end position="1056"/>
    </location>
</feature>
<dbReference type="Pfam" id="PF00072">
    <property type="entry name" value="Response_reg"/>
    <property type="match status" value="3"/>
</dbReference>
<dbReference type="InterPro" id="IPR036097">
    <property type="entry name" value="HisK_dim/P_sf"/>
</dbReference>
<dbReference type="EC" id="2.7.13.3" evidence="2"/>
<dbReference type="FunFam" id="3.30.565.10:FF:000010">
    <property type="entry name" value="Sensor histidine kinase RcsC"/>
    <property type="match status" value="1"/>
</dbReference>
<dbReference type="Pfam" id="PF02518">
    <property type="entry name" value="HATPase_c"/>
    <property type="match status" value="1"/>
</dbReference>
<dbReference type="SMART" id="SM00387">
    <property type="entry name" value="HATPase_c"/>
    <property type="match status" value="1"/>
</dbReference>
<feature type="modified residue" description="4-aspartylphosphate" evidence="7">
    <location>
        <position position="1136"/>
    </location>
</feature>
<gene>
    <name evidence="12" type="ORF">MAL03_10205</name>
</gene>
<dbReference type="RefSeq" id="WP_243815117.1">
    <property type="nucleotide sequence ID" value="NZ_CP091957.1"/>
</dbReference>
<dbReference type="PANTHER" id="PTHR45339">
    <property type="entry name" value="HYBRID SIGNAL TRANSDUCTION HISTIDINE KINASE J"/>
    <property type="match status" value="1"/>
</dbReference>
<keyword evidence="6" id="KW-0902">Two-component regulatory system</keyword>
<evidence type="ECO:0000256" key="3">
    <source>
        <dbReference type="ARBA" id="ARBA00022553"/>
    </source>
</evidence>
<dbReference type="Gene3D" id="1.10.287.130">
    <property type="match status" value="1"/>
</dbReference>
<dbReference type="SMART" id="SM00388">
    <property type="entry name" value="HisKA"/>
    <property type="match status" value="1"/>
</dbReference>
<keyword evidence="3 7" id="KW-0597">Phosphoprotein</keyword>
<evidence type="ECO:0000313" key="12">
    <source>
        <dbReference type="EMBL" id="UOG55298.1"/>
    </source>
</evidence>
<keyword evidence="9" id="KW-0812">Transmembrane</keyword>
<evidence type="ECO:0000259" key="10">
    <source>
        <dbReference type="PROSITE" id="PS50109"/>
    </source>
</evidence>
<dbReference type="SMART" id="SM00448">
    <property type="entry name" value="REC"/>
    <property type="match status" value="3"/>
</dbReference>
<dbReference type="CDD" id="cd16922">
    <property type="entry name" value="HATPase_EvgS-ArcB-TorS-like"/>
    <property type="match status" value="1"/>
</dbReference>
<dbReference type="Proteomes" id="UP000829829">
    <property type="component" value="Chromosome 1"/>
</dbReference>
<dbReference type="InterPro" id="IPR036890">
    <property type="entry name" value="HATPase_C_sf"/>
</dbReference>
<evidence type="ECO:0000256" key="5">
    <source>
        <dbReference type="ARBA" id="ARBA00022777"/>
    </source>
</evidence>
<keyword evidence="9" id="KW-0472">Membrane</keyword>
<reference evidence="12" key="1">
    <citation type="submission" date="2022-02" db="EMBL/GenBank/DDBJ databases">
        <title>The genetically variable rfb locus in Leptospira is a mobile cassette and a molecular signature of serovar identity.</title>
        <authorList>
            <person name="Nieves C."/>
            <person name="Vincent A.T."/>
            <person name="Zarantonelli L."/>
            <person name="Picardeau M."/>
            <person name="Veyrier F.J."/>
            <person name="Buschiazzo A."/>
        </authorList>
    </citation>
    <scope>NUCLEOTIDE SEQUENCE</scope>
    <source>
        <strain evidence="12">IP1512017</strain>
    </source>
</reference>
<dbReference type="CDD" id="cd00156">
    <property type="entry name" value="REC"/>
    <property type="match status" value="2"/>
</dbReference>
<evidence type="ECO:0000256" key="9">
    <source>
        <dbReference type="SAM" id="Phobius"/>
    </source>
</evidence>
<dbReference type="SUPFAM" id="SSF47384">
    <property type="entry name" value="Homodimeric domain of signal transducing histidine kinase"/>
    <property type="match status" value="1"/>
</dbReference>
<evidence type="ECO:0000259" key="11">
    <source>
        <dbReference type="PROSITE" id="PS50110"/>
    </source>
</evidence>
<feature type="domain" description="Histidine kinase" evidence="10">
    <location>
        <begin position="555"/>
        <end position="775"/>
    </location>
</feature>
<evidence type="ECO:0000313" key="13">
    <source>
        <dbReference type="Proteomes" id="UP000829829"/>
    </source>
</evidence>
<feature type="coiled-coil region" evidence="8">
    <location>
        <begin position="462"/>
        <end position="545"/>
    </location>
</feature>
<evidence type="ECO:0000256" key="2">
    <source>
        <dbReference type="ARBA" id="ARBA00012438"/>
    </source>
</evidence>
<dbReference type="EMBL" id="CP091957">
    <property type="protein sequence ID" value="UOG55298.1"/>
    <property type="molecule type" value="Genomic_DNA"/>
</dbReference>
<keyword evidence="9" id="KW-1133">Transmembrane helix</keyword>
<dbReference type="Gene3D" id="3.40.50.2300">
    <property type="match status" value="3"/>
</dbReference>
<dbReference type="PROSITE" id="PS50109">
    <property type="entry name" value="HIS_KIN"/>
    <property type="match status" value="1"/>
</dbReference>
<dbReference type="SUPFAM" id="SSF52172">
    <property type="entry name" value="CheY-like"/>
    <property type="match status" value="3"/>
</dbReference>
<dbReference type="InterPro" id="IPR011006">
    <property type="entry name" value="CheY-like_superfamily"/>
</dbReference>
<dbReference type="InterPro" id="IPR001789">
    <property type="entry name" value="Sig_transdc_resp-reg_receiver"/>
</dbReference>
<dbReference type="InterPro" id="IPR024478">
    <property type="entry name" value="HlyB_4HB_MCP"/>
</dbReference>
<feature type="domain" description="Response regulatory" evidence="11">
    <location>
        <begin position="818"/>
        <end position="931"/>
    </location>
</feature>
<organism evidence="12 13">
    <name type="scientific">Leptospira noguchii</name>
    <dbReference type="NCBI Taxonomy" id="28182"/>
    <lineage>
        <taxon>Bacteria</taxon>
        <taxon>Pseudomonadati</taxon>
        <taxon>Spirochaetota</taxon>
        <taxon>Spirochaetia</taxon>
        <taxon>Leptospirales</taxon>
        <taxon>Leptospiraceae</taxon>
        <taxon>Leptospira</taxon>
    </lineage>
</organism>
<dbReference type="Pfam" id="PF13185">
    <property type="entry name" value="GAF_2"/>
    <property type="match status" value="1"/>
</dbReference>
<keyword evidence="4" id="KW-0808">Transferase</keyword>
<dbReference type="Gene3D" id="3.30.565.10">
    <property type="entry name" value="Histidine kinase-like ATPase, C-terminal domain"/>
    <property type="match status" value="1"/>
</dbReference>
<dbReference type="AlphaFoldDB" id="A0AAE9GF87"/>
<evidence type="ECO:0000256" key="4">
    <source>
        <dbReference type="ARBA" id="ARBA00022679"/>
    </source>
</evidence>
<protein>
    <recommendedName>
        <fullName evidence="2">histidine kinase</fullName>
        <ecNumber evidence="2">2.7.13.3</ecNumber>
    </recommendedName>
</protein>
<dbReference type="PANTHER" id="PTHR45339:SF1">
    <property type="entry name" value="HYBRID SIGNAL TRANSDUCTION HISTIDINE KINASE J"/>
    <property type="match status" value="1"/>
</dbReference>
<sequence>MTIRGKLIVGFFIILGMLLISVLFVLYMVSDSNDRLKRIVDVSAKKVNLSHEILIDVLEASRHEKNIIIERDPIKMVYYRDRIYKAVDSVDQNTIELQSYTEGKGSETLQDFISLWVTYKSDLAQIVSLSLENNKGRAFEISIRKGLTIRDSIIKTLSYLIKKSEENMQSDKKENERKYYLTFLFFILFVLVSLFIEIAVSYWIIRTIGNRIQFISQEAEKIANREFSDVPFVGVYKDELQPIYQFLNKIRESFKEITDNANNVASGNYFVDFVPKSEKDVLGNSLRMMTSSLRKKTQENEKHNWMTNGQNFLNEKLRGDKTESLLAKDVITFLSNYLNANVGAIYLCDDSECSLSVFGKYGFISEDRSSEKFALNEGLIGQVAAEQKKIFLTDVEEGSIRILSGILDTKPRQILIVPFVFEGKTQGVIELGKLDSFSSSEIEFIESSVQSIGISFNSARARRKIQELLEQTRIQSEELQTQQEELRQMNEELEEQTQVLRQQQEELKVSNEELEEQTHILEMKNKEVELAKNDIEQKTKQLELSGKYKSEFLANMSHELRTPLNSLLILSKDLADNKRKNLSEDQVESANIIYKSGHDLLILINDVLDLSKVESGKMSVNVERVVLRKFSKELMSTFKLQATEKKLDLELIFDDDLPEIIRTDSQRLNQILKNLISNALKFTKRGKVQLEIKKQNKNQILFSVIDSGIGIPEEKHFAIFEAFQQADGSTSRKYGGTGLGLSISRELAKLLGGEIFLKSKVNQGSTFSLSLPIETNEIPISEKENEVVPNVVDSIQNEFINYPTLQDDRNQIGEKDKVLLVIEDDLKFASVLIKQANEKGFKCISAASGEDGLILTRKYKPHAIILDLDLPGMKGQTVLNELKADQSVRHIPVHIVSANEYSIELIRGGAVECIRKPIHKKELDQAFNRIENFINRKMKNLLIIEDDSNSRKMMLKLIGNGDVKCFEADSGKEALRVYSENHFDCIVLDIGLPDMNGFDLIQEMEKIKKEQIPPIVIYTGKELTKEEDKELQKYSESIIIKGIKSEERLLDETALFLHRMIDSLPESKQNIINNLYDKDSILFQKKILLVDDDMRNVFALSKILSEKGMNVLKAEDGNSALELLSKNEDVDLVLMDIMMPEMDGYETMKKIREVSKYKNLTIIALTAKAMQDDRQKCMEAGANDYISKPVDVERLFSLMRVWLSK</sequence>
<dbReference type="SMART" id="SM00065">
    <property type="entry name" value="GAF"/>
    <property type="match status" value="1"/>
</dbReference>
<keyword evidence="8" id="KW-0175">Coiled coil</keyword>
<dbReference type="GO" id="GO:0000155">
    <property type="term" value="F:phosphorelay sensor kinase activity"/>
    <property type="evidence" value="ECO:0007669"/>
    <property type="project" value="InterPro"/>
</dbReference>
<dbReference type="PRINTS" id="PR00344">
    <property type="entry name" value="BCTRLSENSOR"/>
</dbReference>
<dbReference type="Gene3D" id="6.10.340.10">
    <property type="match status" value="1"/>
</dbReference>
<keyword evidence="5" id="KW-0418">Kinase</keyword>
<feature type="modified residue" description="4-aspartylphosphate" evidence="7">
    <location>
        <position position="989"/>
    </location>
</feature>
<comment type="catalytic activity">
    <reaction evidence="1">
        <text>ATP + protein L-histidine = ADP + protein N-phospho-L-histidine.</text>
        <dbReference type="EC" id="2.7.13.3"/>
    </reaction>
</comment>
<dbReference type="InterPro" id="IPR003594">
    <property type="entry name" value="HATPase_dom"/>
</dbReference>
<dbReference type="SUPFAM" id="SSF55781">
    <property type="entry name" value="GAF domain-like"/>
    <property type="match status" value="1"/>
</dbReference>
<dbReference type="Pfam" id="PF00512">
    <property type="entry name" value="HisKA"/>
    <property type="match status" value="1"/>
</dbReference>
<evidence type="ECO:0000256" key="1">
    <source>
        <dbReference type="ARBA" id="ARBA00000085"/>
    </source>
</evidence>
<feature type="domain" description="Response regulatory" evidence="11">
    <location>
        <begin position="1086"/>
        <end position="1203"/>
    </location>
</feature>
<dbReference type="PROSITE" id="PS50110">
    <property type="entry name" value="RESPONSE_REGULATORY"/>
    <property type="match status" value="3"/>
</dbReference>
<dbReference type="InterPro" id="IPR004358">
    <property type="entry name" value="Sig_transdc_His_kin-like_C"/>
</dbReference>